<reference evidence="1" key="1">
    <citation type="submission" date="2022-10" db="EMBL/GenBank/DDBJ databases">
        <title>Gaoshiqiia sediminis gen. nov., sp. nov., isolated from coastal sediment.</title>
        <authorList>
            <person name="Yu W.X."/>
            <person name="Mu D.S."/>
            <person name="Du J.Z."/>
            <person name="Liang Y.Q."/>
        </authorList>
    </citation>
    <scope>NUCLEOTIDE SEQUENCE</scope>
    <source>
        <strain evidence="1">A06</strain>
    </source>
</reference>
<evidence type="ECO:0008006" key="3">
    <source>
        <dbReference type="Google" id="ProtNLM"/>
    </source>
</evidence>
<dbReference type="PANTHER" id="PTHR43680:SF2">
    <property type="entry name" value="NITRATE REDUCTASE MOLYBDENUM COFACTOR ASSEMBLY CHAPERONE NARJ"/>
    <property type="match status" value="1"/>
</dbReference>
<dbReference type="InterPro" id="IPR003765">
    <property type="entry name" value="NO3_reductase_chaperone_NarJ"/>
</dbReference>
<protein>
    <recommendedName>
        <fullName evidence="3">Nitrate reductase molybdenum cofactor assembly chaperone</fullName>
    </recommendedName>
</protein>
<dbReference type="RefSeq" id="WP_282590911.1">
    <property type="nucleotide sequence ID" value="NZ_JAPAAF010000006.1"/>
</dbReference>
<gene>
    <name evidence="1" type="ORF">N2K84_06150</name>
</gene>
<name>A0AA41YAI0_9BACT</name>
<dbReference type="GO" id="GO:0051082">
    <property type="term" value="F:unfolded protein binding"/>
    <property type="evidence" value="ECO:0007669"/>
    <property type="project" value="InterPro"/>
</dbReference>
<dbReference type="GO" id="GO:0051131">
    <property type="term" value="P:chaperone-mediated protein complex assembly"/>
    <property type="evidence" value="ECO:0007669"/>
    <property type="project" value="InterPro"/>
</dbReference>
<dbReference type="Proteomes" id="UP001163821">
    <property type="component" value="Unassembled WGS sequence"/>
</dbReference>
<dbReference type="GO" id="GO:0016530">
    <property type="term" value="F:metallochaperone activity"/>
    <property type="evidence" value="ECO:0007669"/>
    <property type="project" value="TreeGrafter"/>
</dbReference>
<evidence type="ECO:0000313" key="2">
    <source>
        <dbReference type="Proteomes" id="UP001163821"/>
    </source>
</evidence>
<proteinExistence type="predicted"/>
<dbReference type="EMBL" id="JAPAAF010000006">
    <property type="protein sequence ID" value="MCW0482305.1"/>
    <property type="molecule type" value="Genomic_DNA"/>
</dbReference>
<dbReference type="InterPro" id="IPR036411">
    <property type="entry name" value="TorD-like_sf"/>
</dbReference>
<organism evidence="1 2">
    <name type="scientific">Gaoshiqia sediminis</name>
    <dbReference type="NCBI Taxonomy" id="2986998"/>
    <lineage>
        <taxon>Bacteria</taxon>
        <taxon>Pseudomonadati</taxon>
        <taxon>Bacteroidota</taxon>
        <taxon>Bacteroidia</taxon>
        <taxon>Marinilabiliales</taxon>
        <taxon>Prolixibacteraceae</taxon>
        <taxon>Gaoshiqia</taxon>
    </lineage>
</organism>
<accession>A0AA41YAI0</accession>
<evidence type="ECO:0000313" key="1">
    <source>
        <dbReference type="EMBL" id="MCW0482305.1"/>
    </source>
</evidence>
<comment type="caution">
    <text evidence="1">The sequence shown here is derived from an EMBL/GenBank/DDBJ whole genome shotgun (WGS) entry which is preliminary data.</text>
</comment>
<dbReference type="GO" id="GO:0042128">
    <property type="term" value="P:nitrate assimilation"/>
    <property type="evidence" value="ECO:0007669"/>
    <property type="project" value="TreeGrafter"/>
</dbReference>
<keyword evidence="2" id="KW-1185">Reference proteome</keyword>
<dbReference type="PANTHER" id="PTHR43680">
    <property type="entry name" value="NITRATE REDUCTASE MOLYBDENUM COFACTOR ASSEMBLY CHAPERONE"/>
    <property type="match status" value="1"/>
</dbReference>
<sequence length="199" mass="23193">MTDLTHYSALGEIFRYPSPERENFSGEWRKIVWNRLPELGHKLELFVAHVQEKTLAEQQEYYIGTFDVQALCFLDIGYVLYGEDYNRGVFLANMKTEQEHANNNCGSELPDHLPNMLALLPKMKDKSLAEELIVSMMIPALEKMIEAFRQDENVYKGLLEILLRIMQSDFPESEFEKFSFSAQEKAKTFECFSLCQKIK</sequence>
<dbReference type="AlphaFoldDB" id="A0AA41YAI0"/>
<dbReference type="SUPFAM" id="SSF89155">
    <property type="entry name" value="TorD-like"/>
    <property type="match status" value="1"/>
</dbReference>